<name>A0ABW5LSI7_9FLAO</name>
<sequence>MTSGLRKAHKISWILIAVFGTIFLFFTIRGLNFDSQRTENREEAITSVQTKENKWIKLSQKGNQIQLIVKTPLKASSSVVYGIGANGERSKSLGQVSTVGIYVFYTDNPIQGIQIFDEIKEVELTKLKF</sequence>
<keyword evidence="1" id="KW-0812">Transmembrane</keyword>
<gene>
    <name evidence="2" type="ORF">ACFSRZ_05745</name>
</gene>
<dbReference type="RefSeq" id="WP_379665575.1">
    <property type="nucleotide sequence ID" value="NZ_JBHULH010000003.1"/>
</dbReference>
<keyword evidence="1" id="KW-0472">Membrane</keyword>
<protein>
    <submittedName>
        <fullName evidence="2">Uncharacterized protein</fullName>
    </submittedName>
</protein>
<reference evidence="3" key="1">
    <citation type="journal article" date="2019" name="Int. J. Syst. Evol. Microbiol.">
        <title>The Global Catalogue of Microorganisms (GCM) 10K type strain sequencing project: providing services to taxonomists for standard genome sequencing and annotation.</title>
        <authorList>
            <consortium name="The Broad Institute Genomics Platform"/>
            <consortium name="The Broad Institute Genome Sequencing Center for Infectious Disease"/>
            <person name="Wu L."/>
            <person name="Ma J."/>
        </authorList>
    </citation>
    <scope>NUCLEOTIDE SEQUENCE [LARGE SCALE GENOMIC DNA]</scope>
    <source>
        <strain evidence="3">KCTC 52127</strain>
    </source>
</reference>
<proteinExistence type="predicted"/>
<evidence type="ECO:0000313" key="2">
    <source>
        <dbReference type="EMBL" id="MFD2566864.1"/>
    </source>
</evidence>
<evidence type="ECO:0000256" key="1">
    <source>
        <dbReference type="SAM" id="Phobius"/>
    </source>
</evidence>
<keyword evidence="3" id="KW-1185">Reference proteome</keyword>
<comment type="caution">
    <text evidence="2">The sequence shown here is derived from an EMBL/GenBank/DDBJ whole genome shotgun (WGS) entry which is preliminary data.</text>
</comment>
<dbReference type="EMBL" id="JBHULH010000003">
    <property type="protein sequence ID" value="MFD2566864.1"/>
    <property type="molecule type" value="Genomic_DNA"/>
</dbReference>
<evidence type="ECO:0000313" key="3">
    <source>
        <dbReference type="Proteomes" id="UP001597508"/>
    </source>
</evidence>
<organism evidence="2 3">
    <name type="scientific">Pseudotenacibaculum haliotis</name>
    <dbReference type="NCBI Taxonomy" id="1862138"/>
    <lineage>
        <taxon>Bacteria</taxon>
        <taxon>Pseudomonadati</taxon>
        <taxon>Bacteroidota</taxon>
        <taxon>Flavobacteriia</taxon>
        <taxon>Flavobacteriales</taxon>
        <taxon>Flavobacteriaceae</taxon>
        <taxon>Pseudotenacibaculum</taxon>
    </lineage>
</organism>
<keyword evidence="1" id="KW-1133">Transmembrane helix</keyword>
<accession>A0ABW5LSI7</accession>
<feature type="transmembrane region" description="Helical" evidence="1">
    <location>
        <begin position="12"/>
        <end position="31"/>
    </location>
</feature>
<dbReference type="Proteomes" id="UP001597508">
    <property type="component" value="Unassembled WGS sequence"/>
</dbReference>